<evidence type="ECO:0000256" key="5">
    <source>
        <dbReference type="ARBA" id="ARBA00038388"/>
    </source>
</evidence>
<dbReference type="Pfam" id="PF00005">
    <property type="entry name" value="ABC_tran"/>
    <property type="match status" value="1"/>
</dbReference>
<keyword evidence="3" id="KW-0547">Nucleotide-binding</keyword>
<comment type="caution">
    <text evidence="7">The sequence shown here is derived from an EMBL/GenBank/DDBJ whole genome shotgun (WGS) entry which is preliminary data.</text>
</comment>
<keyword evidence="2" id="KW-1003">Cell membrane</keyword>
<dbReference type="PROSITE" id="PS00211">
    <property type="entry name" value="ABC_TRANSPORTER_1"/>
    <property type="match status" value="1"/>
</dbReference>
<proteinExistence type="inferred from homology"/>
<protein>
    <submittedName>
        <fullName evidence="7">Putative ABC transport system ATP-binding protein</fullName>
    </submittedName>
</protein>
<dbReference type="GO" id="GO:0016887">
    <property type="term" value="F:ATP hydrolysis activity"/>
    <property type="evidence" value="ECO:0007669"/>
    <property type="project" value="InterPro"/>
</dbReference>
<keyword evidence="8" id="KW-1185">Reference proteome</keyword>
<dbReference type="InterPro" id="IPR017871">
    <property type="entry name" value="ABC_transporter-like_CS"/>
</dbReference>
<dbReference type="InterPro" id="IPR017911">
    <property type="entry name" value="MacB-like_ATP-bd"/>
</dbReference>
<gene>
    <name evidence="7" type="ORF">LX70_02925</name>
</gene>
<organism evidence="7 8">
    <name type="scientific">Albidovulum denitrificans</name>
    <dbReference type="NCBI Taxonomy" id="404881"/>
    <lineage>
        <taxon>Bacteria</taxon>
        <taxon>Pseudomonadati</taxon>
        <taxon>Pseudomonadota</taxon>
        <taxon>Alphaproteobacteria</taxon>
        <taxon>Rhodobacterales</taxon>
        <taxon>Paracoccaceae</taxon>
        <taxon>Albidovulum</taxon>
    </lineage>
</organism>
<dbReference type="PANTHER" id="PTHR42798">
    <property type="entry name" value="LIPOPROTEIN-RELEASING SYSTEM ATP-BINDING PROTEIN LOLD"/>
    <property type="match status" value="1"/>
</dbReference>
<dbReference type="EMBL" id="PVEP01000006">
    <property type="protein sequence ID" value="PQV56040.1"/>
    <property type="molecule type" value="Genomic_DNA"/>
</dbReference>
<evidence type="ECO:0000256" key="4">
    <source>
        <dbReference type="ARBA" id="ARBA00022840"/>
    </source>
</evidence>
<keyword evidence="2" id="KW-0997">Cell inner membrane</keyword>
<keyword evidence="1" id="KW-0813">Transport</keyword>
<dbReference type="GO" id="GO:0022857">
    <property type="term" value="F:transmembrane transporter activity"/>
    <property type="evidence" value="ECO:0007669"/>
    <property type="project" value="UniProtKB-ARBA"/>
</dbReference>
<dbReference type="InterPro" id="IPR003593">
    <property type="entry name" value="AAA+_ATPase"/>
</dbReference>
<feature type="domain" description="ABC transporter" evidence="6">
    <location>
        <begin position="11"/>
        <end position="235"/>
    </location>
</feature>
<keyword evidence="2" id="KW-0472">Membrane</keyword>
<dbReference type="PROSITE" id="PS50893">
    <property type="entry name" value="ABC_TRANSPORTER_2"/>
    <property type="match status" value="1"/>
</dbReference>
<name>A0A2S8S5G1_9RHOB</name>
<dbReference type="InterPro" id="IPR003439">
    <property type="entry name" value="ABC_transporter-like_ATP-bd"/>
</dbReference>
<dbReference type="Proteomes" id="UP000238338">
    <property type="component" value="Unassembled WGS sequence"/>
</dbReference>
<dbReference type="RefSeq" id="WP_105515498.1">
    <property type="nucleotide sequence ID" value="NZ_PVEP01000006.1"/>
</dbReference>
<dbReference type="InterPro" id="IPR027417">
    <property type="entry name" value="P-loop_NTPase"/>
</dbReference>
<evidence type="ECO:0000259" key="6">
    <source>
        <dbReference type="PROSITE" id="PS50893"/>
    </source>
</evidence>
<dbReference type="GO" id="GO:0098796">
    <property type="term" value="C:membrane protein complex"/>
    <property type="evidence" value="ECO:0007669"/>
    <property type="project" value="UniProtKB-ARBA"/>
</dbReference>
<dbReference type="SMART" id="SM00382">
    <property type="entry name" value="AAA"/>
    <property type="match status" value="1"/>
</dbReference>
<comment type="similarity">
    <text evidence="5">Belongs to the ABC transporter superfamily. Macrolide exporter (TC 3.A.1.122) family.</text>
</comment>
<sequence>MSDPIRLQSFITLSEIDKSYRMGGQTVPIFQDLSLTIEQGEFVAVMGPSGSGKSTILNMLGGIDRPDRGKLTIGNSQLHRMGEGALTAWRAQHVGIVFQFYNLLPMLTAAQNVEIPLLLKPLNARSRRERIRTVLDLVGIGDRAHHLPSQLSGGQQQRVGIARALISDPQLLLCDEPTGDLDRKSATEIMEMLQFLNKELGKTIVMVTHDPESTRYADRTLFLNKGVFESREVAA</sequence>
<dbReference type="GO" id="GO:0005524">
    <property type="term" value="F:ATP binding"/>
    <property type="evidence" value="ECO:0007669"/>
    <property type="project" value="UniProtKB-KW"/>
</dbReference>
<keyword evidence="4 7" id="KW-0067">ATP-binding</keyword>
<dbReference type="AlphaFoldDB" id="A0A2S8S5G1"/>
<dbReference type="Gene3D" id="3.40.50.300">
    <property type="entry name" value="P-loop containing nucleotide triphosphate hydrolases"/>
    <property type="match status" value="1"/>
</dbReference>
<dbReference type="PANTHER" id="PTHR42798:SF2">
    <property type="entry name" value="ABC TRANSPORTER ATP-BINDING PROTEIN MG467-RELATED"/>
    <property type="match status" value="1"/>
</dbReference>
<evidence type="ECO:0000256" key="1">
    <source>
        <dbReference type="ARBA" id="ARBA00022448"/>
    </source>
</evidence>
<evidence type="ECO:0000313" key="8">
    <source>
        <dbReference type="Proteomes" id="UP000238338"/>
    </source>
</evidence>
<evidence type="ECO:0000256" key="2">
    <source>
        <dbReference type="ARBA" id="ARBA00022519"/>
    </source>
</evidence>
<accession>A0A2S8S5G1</accession>
<dbReference type="CDD" id="cd03255">
    <property type="entry name" value="ABC_MJ0796_LolCDE_FtsE"/>
    <property type="match status" value="1"/>
</dbReference>
<dbReference type="FunFam" id="3.40.50.300:FF:000032">
    <property type="entry name" value="Export ABC transporter ATP-binding protein"/>
    <property type="match status" value="1"/>
</dbReference>
<evidence type="ECO:0000256" key="3">
    <source>
        <dbReference type="ARBA" id="ARBA00022741"/>
    </source>
</evidence>
<reference evidence="7 8" key="1">
    <citation type="submission" date="2018-02" db="EMBL/GenBank/DDBJ databases">
        <title>Genomic Encyclopedia of Archaeal and Bacterial Type Strains, Phase II (KMG-II): from individual species to whole genera.</title>
        <authorList>
            <person name="Goeker M."/>
        </authorList>
    </citation>
    <scope>NUCLEOTIDE SEQUENCE [LARGE SCALE GENOMIC DNA]</scope>
    <source>
        <strain evidence="7 8">DSM 18921</strain>
    </source>
</reference>
<dbReference type="OrthoDB" id="9786950at2"/>
<evidence type="ECO:0000313" key="7">
    <source>
        <dbReference type="EMBL" id="PQV56040.1"/>
    </source>
</evidence>
<dbReference type="SUPFAM" id="SSF52540">
    <property type="entry name" value="P-loop containing nucleoside triphosphate hydrolases"/>
    <property type="match status" value="1"/>
</dbReference>